<comment type="caution">
    <text evidence="1">The sequence shown here is derived from an EMBL/GenBank/DDBJ whole genome shotgun (WGS) entry which is preliminary data.</text>
</comment>
<proteinExistence type="predicted"/>
<dbReference type="Proteomes" id="UP000016496">
    <property type="component" value="Unassembled WGS sequence"/>
</dbReference>
<dbReference type="EMBL" id="AWSV01000076">
    <property type="protein sequence ID" value="ERI85766.1"/>
    <property type="molecule type" value="Genomic_DNA"/>
</dbReference>
<accession>U2E0L6</accession>
<organism evidence="1 2">
    <name type="scientific">Bacteroides pyogenes F0041</name>
    <dbReference type="NCBI Taxonomy" id="1321819"/>
    <lineage>
        <taxon>Bacteria</taxon>
        <taxon>Pseudomonadati</taxon>
        <taxon>Bacteroidota</taxon>
        <taxon>Bacteroidia</taxon>
        <taxon>Bacteroidales</taxon>
        <taxon>Bacteroidaceae</taxon>
        <taxon>Bacteroides</taxon>
    </lineage>
</organism>
<protein>
    <submittedName>
        <fullName evidence="1">Uncharacterized protein</fullName>
    </submittedName>
</protein>
<reference evidence="1 2" key="1">
    <citation type="submission" date="2013-08" db="EMBL/GenBank/DDBJ databases">
        <authorList>
            <person name="Weinstock G."/>
            <person name="Sodergren E."/>
            <person name="Wylie T."/>
            <person name="Fulton L."/>
            <person name="Fulton R."/>
            <person name="Fronick C."/>
            <person name="O'Laughlin M."/>
            <person name="Godfrey J."/>
            <person name="Miner T."/>
            <person name="Herter B."/>
            <person name="Appelbaum E."/>
            <person name="Cordes M."/>
            <person name="Lek S."/>
            <person name="Wollam A."/>
            <person name="Pepin K.H."/>
            <person name="Palsikar V.B."/>
            <person name="Mitreva M."/>
            <person name="Wilson R.K."/>
        </authorList>
    </citation>
    <scope>NUCLEOTIDE SEQUENCE [LARGE SCALE GENOMIC DNA]</scope>
    <source>
        <strain evidence="1 2">F0041</strain>
    </source>
</reference>
<name>U2E0L6_9BACE</name>
<evidence type="ECO:0000313" key="2">
    <source>
        <dbReference type="Proteomes" id="UP000016496"/>
    </source>
</evidence>
<evidence type="ECO:0000313" key="1">
    <source>
        <dbReference type="EMBL" id="ERI85766.1"/>
    </source>
</evidence>
<dbReference type="HOGENOM" id="CLU_3212642_0_0_10"/>
<sequence>MAYGAIRLYNLEYSSFIDIRENDCRVERKKDELKENIEKNRNYG</sequence>
<dbReference type="PATRIC" id="fig|1321819.3.peg.1237"/>
<gene>
    <name evidence="1" type="ORF">HMPREF1981_01353</name>
</gene>
<dbReference type="AlphaFoldDB" id="U2E0L6"/>